<name>A0A7I8BN10_9BURK</name>
<protein>
    <submittedName>
        <fullName evidence="1">Uncharacterized protein</fullName>
    </submittedName>
</protein>
<sequence length="557" mass="61146">MKANTFQILLDEAARGQCDAGFVTLDATGLSGSDWGEYHAIRQFFLSHPVQDDELYGFFGADFRQTTGLGAADVHAFIAGNPDADVLVFSAASREGACYFNVFEQANAAYPGLVEAASVCLRRIGLDIDLQTLVMDARSTVIGSEIVARRSFWTTWFALTEKLHEILESGDAEVDAVLAKAEQHTPRATLKQALVQRFAALVLAMCPDIQVRGFDASGMPWTNAAMQPFANQVAFLNEIKREYLKSNNEAFLRNFLKLRGAILKACDGQRFRHAEDGFMTTAQLDVQDVLYVCYTHVDLPFEYPSFVTPIYLGQSQAPGRTNLRDLAPAWEPYHPQLGSLAGCFALKNYLIHSGQQFRRVGMCQYRKFVSTSKIGGAPAPNYPVMDVIGNSILASVDLAAAMLPANDDLLIGKLLTLPDGYLNQYSTAHHVEDMLRFVSEAVELGVLGPQEVALFFNATVFIPGGIEMGVFPTAFWLAAMDAIERVVLACVKRYPTPREGYQTRQWAFCVERLGSYLLLKYIAMRYGKIDAAAGFVGQLNLFNSDGAAIYVTGSGGA</sequence>
<dbReference type="RefSeq" id="WP_180721075.1">
    <property type="nucleotide sequence ID" value="NZ_AP023174.1"/>
</dbReference>
<dbReference type="EMBL" id="AP023174">
    <property type="protein sequence ID" value="BCF90136.1"/>
    <property type="molecule type" value="Genomic_DNA"/>
</dbReference>
<gene>
    <name evidence="1" type="ORF">PPGU16_32030</name>
</gene>
<accession>A0A7I8BN10</accession>
<keyword evidence="2" id="KW-1185">Reference proteome</keyword>
<reference evidence="1 2" key="1">
    <citation type="journal article" date="2020" name="Genes (Basel)">
        <title>Genomic Comparison of Insect Gut Symbionts from Divergent Burkholderia Subclades.</title>
        <authorList>
            <person name="Takeshita K."/>
            <person name="Kikuchi Y."/>
        </authorList>
    </citation>
    <scope>NUCLEOTIDE SEQUENCE [LARGE SCALE GENOMIC DNA]</scope>
    <source>
        <strain evidence="1 2">PGU16</strain>
    </source>
</reference>
<dbReference type="KEGG" id="plad:PPGU16_32030"/>
<evidence type="ECO:0000313" key="2">
    <source>
        <dbReference type="Proteomes" id="UP000510888"/>
    </source>
</evidence>
<proteinExistence type="predicted"/>
<organism evidence="1 2">
    <name type="scientific">Paraburkholderia largidicola</name>
    <dbReference type="NCBI Taxonomy" id="3014751"/>
    <lineage>
        <taxon>Bacteria</taxon>
        <taxon>Pseudomonadati</taxon>
        <taxon>Pseudomonadota</taxon>
        <taxon>Betaproteobacteria</taxon>
        <taxon>Burkholderiales</taxon>
        <taxon>Burkholderiaceae</taxon>
        <taxon>Paraburkholderia</taxon>
    </lineage>
</organism>
<dbReference type="AlphaFoldDB" id="A0A7I8BN10"/>
<evidence type="ECO:0000313" key="1">
    <source>
        <dbReference type="EMBL" id="BCF90136.1"/>
    </source>
</evidence>
<dbReference type="Proteomes" id="UP000510888">
    <property type="component" value="Chromosome 1"/>
</dbReference>